<sequence>HVRVYEYSNSSWTQFGGDMDGEAAGDYSGYSVSMDSDGDRVAIGAYYNDGTGSDAGHVRVYSLANPVQTVQTTTYVPDDNFEQALIDLGLDDVLNDSVLTANISGVTTLNVNNDSISDLTGIEDFTALTRLYCDDNQLTSLDVSNNTALTRLECDENQLTSLDVSSNTALTELRCSANQITSLDVSSNTALINLDCNNNQLTSLDVSNNTALIYLFCYGNQLTSLDMSSNTALDLLNCQVNQLTSLDISNNTSLTRLVCNVNQLDSLDVSSNTALTNLTCSQN</sequence>
<protein>
    <submittedName>
        <fullName evidence="3">Uncharacterized protein</fullName>
    </submittedName>
</protein>
<feature type="non-terminal residue" evidence="3">
    <location>
        <position position="283"/>
    </location>
</feature>
<accession>A0A382VQN0</accession>
<proteinExistence type="predicted"/>
<dbReference type="Pfam" id="PF14312">
    <property type="entry name" value="FG-GAP_2"/>
    <property type="match status" value="1"/>
</dbReference>
<dbReference type="AlphaFoldDB" id="A0A382VQN0"/>
<evidence type="ECO:0000256" key="2">
    <source>
        <dbReference type="ARBA" id="ARBA00022737"/>
    </source>
</evidence>
<dbReference type="PANTHER" id="PTHR47566">
    <property type="match status" value="1"/>
</dbReference>
<dbReference type="EMBL" id="UINC01153896">
    <property type="protein sequence ID" value="SVD48859.1"/>
    <property type="molecule type" value="Genomic_DNA"/>
</dbReference>
<dbReference type="InterPro" id="IPR032675">
    <property type="entry name" value="LRR_dom_sf"/>
</dbReference>
<evidence type="ECO:0000313" key="3">
    <source>
        <dbReference type="EMBL" id="SVD48859.1"/>
    </source>
</evidence>
<dbReference type="InterPro" id="IPR013517">
    <property type="entry name" value="FG-GAP"/>
</dbReference>
<dbReference type="PANTHER" id="PTHR47566:SF1">
    <property type="entry name" value="PROTEIN NUD1"/>
    <property type="match status" value="1"/>
</dbReference>
<name>A0A382VQN0_9ZZZZ</name>
<dbReference type="SUPFAM" id="SSF52058">
    <property type="entry name" value="L domain-like"/>
    <property type="match status" value="1"/>
</dbReference>
<feature type="non-terminal residue" evidence="3">
    <location>
        <position position="1"/>
    </location>
</feature>
<keyword evidence="2" id="KW-0677">Repeat</keyword>
<reference evidence="3" key="1">
    <citation type="submission" date="2018-05" db="EMBL/GenBank/DDBJ databases">
        <authorList>
            <person name="Lanie J.A."/>
            <person name="Ng W.-L."/>
            <person name="Kazmierczak K.M."/>
            <person name="Andrzejewski T.M."/>
            <person name="Davidsen T.M."/>
            <person name="Wayne K.J."/>
            <person name="Tettelin H."/>
            <person name="Glass J.I."/>
            <person name="Rusch D."/>
            <person name="Podicherti R."/>
            <person name="Tsui H.-C.T."/>
            <person name="Winkler M.E."/>
        </authorList>
    </citation>
    <scope>NUCLEOTIDE SEQUENCE</scope>
</reference>
<keyword evidence="1" id="KW-0433">Leucine-rich repeat</keyword>
<dbReference type="InterPro" id="IPR052574">
    <property type="entry name" value="CDIRP"/>
</dbReference>
<dbReference type="Gene3D" id="3.80.10.10">
    <property type="entry name" value="Ribonuclease Inhibitor"/>
    <property type="match status" value="1"/>
</dbReference>
<evidence type="ECO:0000256" key="1">
    <source>
        <dbReference type="ARBA" id="ARBA00022614"/>
    </source>
</evidence>
<gene>
    <name evidence="3" type="ORF">METZ01_LOCUS401713</name>
</gene>
<dbReference type="GO" id="GO:0035591">
    <property type="term" value="F:signaling adaptor activity"/>
    <property type="evidence" value="ECO:0007669"/>
    <property type="project" value="TreeGrafter"/>
</dbReference>
<organism evidence="3">
    <name type="scientific">marine metagenome</name>
    <dbReference type="NCBI Taxonomy" id="408172"/>
    <lineage>
        <taxon>unclassified sequences</taxon>
        <taxon>metagenomes</taxon>
        <taxon>ecological metagenomes</taxon>
    </lineage>
</organism>